<dbReference type="Proteomes" id="UP000473574">
    <property type="component" value="Unassembled WGS sequence"/>
</dbReference>
<comment type="caution">
    <text evidence="1">The sequence shown here is derived from an EMBL/GenBank/DDBJ whole genome shotgun (WGS) entry which is preliminary data.</text>
</comment>
<evidence type="ECO:0000313" key="2">
    <source>
        <dbReference type="Proteomes" id="UP000473574"/>
    </source>
</evidence>
<reference evidence="1 2" key="1">
    <citation type="journal article" date="2020" name="Microb. Ecol.">
        <title>Ecogenomics of the Marine Benthic Filamentous Cyanobacterium Adonisia.</title>
        <authorList>
            <person name="Walter J.M."/>
            <person name="Coutinho F.H."/>
            <person name="Leomil L."/>
            <person name="Hargreaves P.I."/>
            <person name="Campeao M.E."/>
            <person name="Vieira V.V."/>
            <person name="Silva B.S."/>
            <person name="Fistarol G.O."/>
            <person name="Salomon P.S."/>
            <person name="Sawabe T."/>
            <person name="Mino S."/>
            <person name="Hosokawa M."/>
            <person name="Miyashita H."/>
            <person name="Maruyama F."/>
            <person name="van Verk M.C."/>
            <person name="Dutilh B.E."/>
            <person name="Thompson C.C."/>
            <person name="Thompson F.L."/>
        </authorList>
    </citation>
    <scope>NUCLEOTIDE SEQUENCE [LARGE SCALE GENOMIC DNA]</scope>
    <source>
        <strain evidence="1 2">CCMR0082</strain>
    </source>
</reference>
<sequence length="241" mass="26968">MTWLNNVLAVPTIGIEIEQNLKFLSDYSTIFAPLIQRVSERDGAADYGYEPLKNLSIRSSKGLGYSFTVNNLVVKFNYALSQQTNAGMLPIFDVHNNNKLYTDILQEILQELQVVIEMVSESKHTVSVKRIGVVASASLTLDSAPPGISELIKHLSSLWKKDLIKSETILTPLLLDTDSFQERCHHTLKFDFLSNPEAIDVVLDWQKVFKEPVDLVLSSGAISECKDKALEYFEKVAAGDF</sequence>
<evidence type="ECO:0000313" key="1">
    <source>
        <dbReference type="EMBL" id="NEZ64834.1"/>
    </source>
</evidence>
<dbReference type="AlphaFoldDB" id="A0A6M0S8M3"/>
<name>A0A6M0S8M3_9CYAN</name>
<gene>
    <name evidence="1" type="ORF">D0962_18920</name>
</gene>
<dbReference type="EMBL" id="QZCE01000002">
    <property type="protein sequence ID" value="NEZ64834.1"/>
    <property type="molecule type" value="Genomic_DNA"/>
</dbReference>
<organism evidence="1 2">
    <name type="scientific">Adonisia turfae CCMR0082</name>
    <dbReference type="NCBI Taxonomy" id="2304604"/>
    <lineage>
        <taxon>Bacteria</taxon>
        <taxon>Bacillati</taxon>
        <taxon>Cyanobacteriota</taxon>
        <taxon>Adonisia</taxon>
        <taxon>Adonisia turfae</taxon>
    </lineage>
</organism>
<accession>A0A6M0S8M3</accession>
<protein>
    <submittedName>
        <fullName evidence="1">Uncharacterized protein</fullName>
    </submittedName>
</protein>
<dbReference type="RefSeq" id="WP_163665406.1">
    <property type="nucleotide sequence ID" value="NZ_QZCE01000002.1"/>
</dbReference>
<proteinExistence type="predicted"/>